<proteinExistence type="predicted"/>
<dbReference type="RefSeq" id="WP_135478226.1">
    <property type="nucleotide sequence ID" value="NZ_SIJK02000017.1"/>
</dbReference>
<evidence type="ECO:0000256" key="1">
    <source>
        <dbReference type="SAM" id="MobiDB-lite"/>
    </source>
</evidence>
<name>A0ABS4D9W5_9CHLR</name>
<protein>
    <submittedName>
        <fullName evidence="2">Uncharacterized protein</fullName>
    </submittedName>
</protein>
<dbReference type="Proteomes" id="UP001193081">
    <property type="component" value="Unassembled WGS sequence"/>
</dbReference>
<comment type="caution">
    <text evidence="2">The sequence shown here is derived from an EMBL/GenBank/DDBJ whole genome shotgun (WGS) entry which is preliminary data.</text>
</comment>
<sequence>MSTIPPPTPEAIHAWGWEMGVEAGRRLADESDAFIGMTMPGLDAPAALEIYGRAYLRALIQGYRTALRQSLRDRADTAADQRRRTTTATPKLTQKGKRP</sequence>
<evidence type="ECO:0000313" key="2">
    <source>
        <dbReference type="EMBL" id="MBP1466222.1"/>
    </source>
</evidence>
<organism evidence="2 3">
    <name type="scientific">Candidatus Chloroploca mongolica</name>
    <dbReference type="NCBI Taxonomy" id="2528176"/>
    <lineage>
        <taxon>Bacteria</taxon>
        <taxon>Bacillati</taxon>
        <taxon>Chloroflexota</taxon>
        <taxon>Chloroflexia</taxon>
        <taxon>Chloroflexales</taxon>
        <taxon>Chloroflexineae</taxon>
        <taxon>Oscillochloridaceae</taxon>
        <taxon>Candidatus Chloroploca</taxon>
    </lineage>
</organism>
<evidence type="ECO:0000313" key="3">
    <source>
        <dbReference type="Proteomes" id="UP001193081"/>
    </source>
</evidence>
<reference evidence="2 3" key="1">
    <citation type="submission" date="2021-03" db="EMBL/GenBank/DDBJ databases">
        <authorList>
            <person name="Grouzdev D.S."/>
        </authorList>
    </citation>
    <scope>NUCLEOTIDE SEQUENCE [LARGE SCALE GENOMIC DNA]</scope>
    <source>
        <strain evidence="2 3">M50-1</strain>
    </source>
</reference>
<accession>A0ABS4D9W5</accession>
<keyword evidence="3" id="KW-1185">Reference proteome</keyword>
<gene>
    <name evidence="2" type="ORF">EYB53_010945</name>
</gene>
<dbReference type="EMBL" id="SIJK02000017">
    <property type="protein sequence ID" value="MBP1466222.1"/>
    <property type="molecule type" value="Genomic_DNA"/>
</dbReference>
<feature type="region of interest" description="Disordered" evidence="1">
    <location>
        <begin position="71"/>
        <end position="99"/>
    </location>
</feature>
<feature type="compositionally biased region" description="Basic and acidic residues" evidence="1">
    <location>
        <begin position="71"/>
        <end position="83"/>
    </location>
</feature>